<sequence length="510" mass="58200">MELFIAYDDYMQAHRTKQAALFHAMRDAVLNGSLEPHTKLPSTRQLADQFELSRGTVNAVYDMLLSQGYIYAIAGSGTFVGDTQQLSLKASDEHRIEARLSDWGRRIQGLALQGSASVRTIPDADKAKAGSYSVSGKRHTIEFSLGKVELAHFPMKEWNRHLYEQAREQYQHELRDAYSSDGHDELKQAIARQVRKERGIVADADDIMIVNGSQQAIALLAQLLLNQGDYAAIEDPHYVGARNALLSVGARLDAFPVDEQGICFRPQHEGYKLLLLTPSRQFPTGVVLSMERRLQLLQWAQQHNSYIIEDDYDSEFRHVGRAIEPMKSLDQAGRVIYVGTFSRTMLQDLRIGYAILPQELKEPFRYAKMVYERHPSSIIQQRALAAFMNTGQYDRHLRRLKRLYRRRAELMQQLLAQRLQGVLAPYPSQAGLHIYAVWQGDEQQFGRFLQACADQAVYVVDARKYQLMHKEPALCLGYAHLNEQDIEEGIVRLQRAWEAVQADAAQNRRI</sequence>
<comment type="cofactor">
    <cofactor evidence="1">
        <name>pyridoxal 5'-phosphate</name>
        <dbReference type="ChEBI" id="CHEBI:597326"/>
    </cofactor>
</comment>
<evidence type="ECO:0000313" key="10">
    <source>
        <dbReference type="EMBL" id="GIP16978.1"/>
    </source>
</evidence>
<dbReference type="InterPro" id="IPR036388">
    <property type="entry name" value="WH-like_DNA-bd_sf"/>
</dbReference>
<keyword evidence="11" id="KW-1185">Reference proteome</keyword>
<dbReference type="PANTHER" id="PTHR46577:SF1">
    <property type="entry name" value="HTH-TYPE TRANSCRIPTIONAL REGULATORY PROTEIN GABR"/>
    <property type="match status" value="1"/>
</dbReference>
<name>A0A919YN72_9BACL</name>
<dbReference type="Pfam" id="PF00392">
    <property type="entry name" value="GntR"/>
    <property type="match status" value="1"/>
</dbReference>
<keyword evidence="7" id="KW-0804">Transcription</keyword>
<dbReference type="InterPro" id="IPR015424">
    <property type="entry name" value="PyrdxlP-dep_Trfase"/>
</dbReference>
<dbReference type="SUPFAM" id="SSF53383">
    <property type="entry name" value="PLP-dependent transferases"/>
    <property type="match status" value="1"/>
</dbReference>
<dbReference type="InterPro" id="IPR000524">
    <property type="entry name" value="Tscrpt_reg_HTH_GntR"/>
</dbReference>
<dbReference type="InterPro" id="IPR004839">
    <property type="entry name" value="Aminotransferase_I/II_large"/>
</dbReference>
<comment type="caution">
    <text evidence="10">The sequence shown here is derived from an EMBL/GenBank/DDBJ whole genome shotgun (WGS) entry which is preliminary data.</text>
</comment>
<gene>
    <name evidence="10" type="ORF">J40TS1_26200</name>
</gene>
<dbReference type="GO" id="GO:0003700">
    <property type="term" value="F:DNA-binding transcription factor activity"/>
    <property type="evidence" value="ECO:0007669"/>
    <property type="project" value="InterPro"/>
</dbReference>
<dbReference type="InterPro" id="IPR051446">
    <property type="entry name" value="HTH_trans_reg/aminotransferase"/>
</dbReference>
<dbReference type="RefSeq" id="WP_213515736.1">
    <property type="nucleotide sequence ID" value="NZ_BOSE01000004.1"/>
</dbReference>
<evidence type="ECO:0000256" key="2">
    <source>
        <dbReference type="ARBA" id="ARBA00005384"/>
    </source>
</evidence>
<evidence type="ECO:0000313" key="11">
    <source>
        <dbReference type="Proteomes" id="UP000683139"/>
    </source>
</evidence>
<keyword evidence="3" id="KW-0808">Transferase</keyword>
<feature type="domain" description="HTH gntR-type" evidence="9">
    <location>
        <begin position="15"/>
        <end position="83"/>
    </location>
</feature>
<dbReference type="EMBL" id="BOSE01000004">
    <property type="protein sequence ID" value="GIP16978.1"/>
    <property type="molecule type" value="Genomic_DNA"/>
</dbReference>
<evidence type="ECO:0000256" key="5">
    <source>
        <dbReference type="ARBA" id="ARBA00023015"/>
    </source>
</evidence>
<organism evidence="10 11">
    <name type="scientific">Paenibacillus montaniterrae</name>
    <dbReference type="NCBI Taxonomy" id="429341"/>
    <lineage>
        <taxon>Bacteria</taxon>
        <taxon>Bacillati</taxon>
        <taxon>Bacillota</taxon>
        <taxon>Bacilli</taxon>
        <taxon>Bacillales</taxon>
        <taxon>Paenibacillaceae</taxon>
        <taxon>Paenibacillus</taxon>
    </lineage>
</organism>
<dbReference type="AlphaFoldDB" id="A0A919YN72"/>
<evidence type="ECO:0000256" key="8">
    <source>
        <dbReference type="SAM" id="Coils"/>
    </source>
</evidence>
<dbReference type="GO" id="GO:0030170">
    <property type="term" value="F:pyridoxal phosphate binding"/>
    <property type="evidence" value="ECO:0007669"/>
    <property type="project" value="InterPro"/>
</dbReference>
<comment type="similarity">
    <text evidence="2">In the C-terminal section; belongs to the class-I pyridoxal-phosphate-dependent aminotransferase family.</text>
</comment>
<evidence type="ECO:0000259" key="9">
    <source>
        <dbReference type="PROSITE" id="PS50949"/>
    </source>
</evidence>
<accession>A0A919YN72</accession>
<evidence type="ECO:0000256" key="6">
    <source>
        <dbReference type="ARBA" id="ARBA00023125"/>
    </source>
</evidence>
<dbReference type="SUPFAM" id="SSF46785">
    <property type="entry name" value="Winged helix' DNA-binding domain"/>
    <property type="match status" value="1"/>
</dbReference>
<dbReference type="PRINTS" id="PR00035">
    <property type="entry name" value="HTHGNTR"/>
</dbReference>
<evidence type="ECO:0000256" key="1">
    <source>
        <dbReference type="ARBA" id="ARBA00001933"/>
    </source>
</evidence>
<protein>
    <submittedName>
        <fullName evidence="10">GntR family transcriptional regulator</fullName>
    </submittedName>
</protein>
<dbReference type="CDD" id="cd00609">
    <property type="entry name" value="AAT_like"/>
    <property type="match status" value="1"/>
</dbReference>
<keyword evidence="4" id="KW-0663">Pyridoxal phosphate</keyword>
<dbReference type="Gene3D" id="1.10.10.10">
    <property type="entry name" value="Winged helix-like DNA-binding domain superfamily/Winged helix DNA-binding domain"/>
    <property type="match status" value="1"/>
</dbReference>
<dbReference type="Proteomes" id="UP000683139">
    <property type="component" value="Unassembled WGS sequence"/>
</dbReference>
<keyword evidence="3" id="KW-0032">Aminotransferase</keyword>
<dbReference type="Pfam" id="PF00155">
    <property type="entry name" value="Aminotran_1_2"/>
    <property type="match status" value="1"/>
</dbReference>
<dbReference type="PROSITE" id="PS50949">
    <property type="entry name" value="HTH_GNTR"/>
    <property type="match status" value="1"/>
</dbReference>
<keyword evidence="6" id="KW-0238">DNA-binding</keyword>
<reference evidence="10" key="1">
    <citation type="submission" date="2021-03" db="EMBL/GenBank/DDBJ databases">
        <title>Antimicrobial resistance genes in bacteria isolated from Japanese honey, and their potential for conferring macrolide and lincosamide resistance in the American foulbrood pathogen Paenibacillus larvae.</title>
        <authorList>
            <person name="Okamoto M."/>
            <person name="Kumagai M."/>
            <person name="Kanamori H."/>
            <person name="Takamatsu D."/>
        </authorList>
    </citation>
    <scope>NUCLEOTIDE SEQUENCE</scope>
    <source>
        <strain evidence="10">J40TS1</strain>
    </source>
</reference>
<keyword evidence="8" id="KW-0175">Coiled coil</keyword>
<evidence type="ECO:0000256" key="4">
    <source>
        <dbReference type="ARBA" id="ARBA00022898"/>
    </source>
</evidence>
<dbReference type="InterPro" id="IPR015421">
    <property type="entry name" value="PyrdxlP-dep_Trfase_major"/>
</dbReference>
<dbReference type="PANTHER" id="PTHR46577">
    <property type="entry name" value="HTH-TYPE TRANSCRIPTIONAL REGULATORY PROTEIN GABR"/>
    <property type="match status" value="1"/>
</dbReference>
<dbReference type="GO" id="GO:0003677">
    <property type="term" value="F:DNA binding"/>
    <property type="evidence" value="ECO:0007669"/>
    <property type="project" value="UniProtKB-KW"/>
</dbReference>
<feature type="coiled-coil region" evidence="8">
    <location>
        <begin position="393"/>
        <end position="420"/>
    </location>
</feature>
<dbReference type="SMART" id="SM00345">
    <property type="entry name" value="HTH_GNTR"/>
    <property type="match status" value="1"/>
</dbReference>
<evidence type="ECO:0000256" key="7">
    <source>
        <dbReference type="ARBA" id="ARBA00023163"/>
    </source>
</evidence>
<dbReference type="InterPro" id="IPR036390">
    <property type="entry name" value="WH_DNA-bd_sf"/>
</dbReference>
<dbReference type="CDD" id="cd07377">
    <property type="entry name" value="WHTH_GntR"/>
    <property type="match status" value="1"/>
</dbReference>
<keyword evidence="5" id="KW-0805">Transcription regulation</keyword>
<evidence type="ECO:0000256" key="3">
    <source>
        <dbReference type="ARBA" id="ARBA00022576"/>
    </source>
</evidence>
<dbReference type="Gene3D" id="3.40.640.10">
    <property type="entry name" value="Type I PLP-dependent aspartate aminotransferase-like (Major domain)"/>
    <property type="match status" value="1"/>
</dbReference>
<dbReference type="GO" id="GO:0008483">
    <property type="term" value="F:transaminase activity"/>
    <property type="evidence" value="ECO:0007669"/>
    <property type="project" value="UniProtKB-KW"/>
</dbReference>
<proteinExistence type="inferred from homology"/>